<sequence length="501" mass="54825">MLYTVAALAALAGTRYQVPLAAPPAEGFPNPNAGKVNDKIEHFVVLMMENRTPDHFFACMGLPKGDWVKEGHVIPMDPKDPSKGGATIKCGEAEYACKSGPGYDMFAGKVEPGGEDNFYPYGAQSDDNSYAHGAHGTSIQLFGKDALPVKKKIAEAFSIFNNYHSAVPSFSMPNHIWAQSATSAGINDNIDYIECGGIDPLFPQRTIYDNMAEAGVSFGLYWNSTPPDAYMAGVLRHAEKNFKTSKTFFKEAAEGTLPKFSYIVSGSDPRNGHPNDDHPCHDVALGERNVKDHYEALRAGLGWNKTLFLVTYDDAGGWYDHVVPPTEGIPPDNSSHTLPYSRTHGCKNKFDFRRVGSRVVSYLMSPWIPAGVIEGPPKRPGPLNTGHTVWEHSAISATIVDLFGLPKFLTMRDSWAGSFAELLTETSPRTDTPMHLPDAPEPTSKVTYHGCGTAADITRRQRKHVKLWQTLLGNEPPAGWEQMGFDELQVRLGELSAPEGP</sequence>
<keyword evidence="1" id="KW-0378">Hydrolase</keyword>
<dbReference type="PANTHER" id="PTHR31956:SF1">
    <property type="entry name" value="NON-SPECIFIC PHOSPHOLIPASE C1"/>
    <property type="match status" value="1"/>
</dbReference>
<comment type="caution">
    <text evidence="2">The sequence shown here is derived from an EMBL/GenBank/DDBJ whole genome shotgun (WGS) entry which is preliminary data.</text>
</comment>
<evidence type="ECO:0000313" key="3">
    <source>
        <dbReference type="Proteomes" id="UP000037460"/>
    </source>
</evidence>
<accession>A0A0M0K6W4</accession>
<dbReference type="Gene3D" id="3.40.720.10">
    <property type="entry name" value="Alkaline Phosphatase, subunit A"/>
    <property type="match status" value="2"/>
</dbReference>
<dbReference type="InterPro" id="IPR007312">
    <property type="entry name" value="Phosphoesterase"/>
</dbReference>
<evidence type="ECO:0000313" key="2">
    <source>
        <dbReference type="EMBL" id="KOO34347.1"/>
    </source>
</evidence>
<dbReference type="Proteomes" id="UP000037460">
    <property type="component" value="Unassembled WGS sequence"/>
</dbReference>
<keyword evidence="3" id="KW-1185">Reference proteome</keyword>
<dbReference type="InterPro" id="IPR017850">
    <property type="entry name" value="Alkaline_phosphatase_core_sf"/>
</dbReference>
<dbReference type="GO" id="GO:0042578">
    <property type="term" value="F:phosphoric ester hydrolase activity"/>
    <property type="evidence" value="ECO:0007669"/>
    <property type="project" value="UniProtKB-ARBA"/>
</dbReference>
<dbReference type="Pfam" id="PF04185">
    <property type="entry name" value="Phosphoesterase"/>
    <property type="match status" value="1"/>
</dbReference>
<evidence type="ECO:0000256" key="1">
    <source>
        <dbReference type="ARBA" id="ARBA00022801"/>
    </source>
</evidence>
<name>A0A0M0K6W4_9EUKA</name>
<dbReference type="OrthoDB" id="5135119at2759"/>
<protein>
    <submittedName>
        <fullName evidence="2">Uncharacterized protein</fullName>
    </submittedName>
</protein>
<dbReference type="PANTHER" id="PTHR31956">
    <property type="entry name" value="NON-SPECIFIC PHOSPHOLIPASE C4-RELATED"/>
    <property type="match status" value="1"/>
</dbReference>
<gene>
    <name evidence="2" type="ORF">Ctob_005632</name>
</gene>
<reference evidence="3" key="1">
    <citation type="journal article" date="2015" name="PLoS Genet.">
        <title>Genome Sequence and Transcriptome Analyses of Chrysochromulina tobin: Metabolic Tools for Enhanced Algal Fitness in the Prominent Order Prymnesiales (Haptophyceae).</title>
        <authorList>
            <person name="Hovde B.T."/>
            <person name="Deodato C.R."/>
            <person name="Hunsperger H.M."/>
            <person name="Ryken S.A."/>
            <person name="Yost W."/>
            <person name="Jha R.K."/>
            <person name="Patterson J."/>
            <person name="Monnat R.J. Jr."/>
            <person name="Barlow S.B."/>
            <person name="Starkenburg S.R."/>
            <person name="Cattolico R.A."/>
        </authorList>
    </citation>
    <scope>NUCLEOTIDE SEQUENCE</scope>
    <source>
        <strain evidence="3">CCMP291</strain>
    </source>
</reference>
<proteinExistence type="predicted"/>
<dbReference type="EMBL" id="JWZX01001255">
    <property type="protein sequence ID" value="KOO34347.1"/>
    <property type="molecule type" value="Genomic_DNA"/>
</dbReference>
<dbReference type="GO" id="GO:0009395">
    <property type="term" value="P:phospholipid catabolic process"/>
    <property type="evidence" value="ECO:0007669"/>
    <property type="project" value="TreeGrafter"/>
</dbReference>
<dbReference type="AlphaFoldDB" id="A0A0M0K6W4"/>
<organism evidence="2 3">
    <name type="scientific">Chrysochromulina tobinii</name>
    <dbReference type="NCBI Taxonomy" id="1460289"/>
    <lineage>
        <taxon>Eukaryota</taxon>
        <taxon>Haptista</taxon>
        <taxon>Haptophyta</taxon>
        <taxon>Prymnesiophyceae</taxon>
        <taxon>Prymnesiales</taxon>
        <taxon>Chrysochromulinaceae</taxon>
        <taxon>Chrysochromulina</taxon>
    </lineage>
</organism>